<reference evidence="2 3" key="1">
    <citation type="journal article" date="2016" name="Mol. Biol. Evol.">
        <title>Comparative Genomics of Early-Diverging Mushroom-Forming Fungi Provides Insights into the Origins of Lignocellulose Decay Capabilities.</title>
        <authorList>
            <person name="Nagy L.G."/>
            <person name="Riley R."/>
            <person name="Tritt A."/>
            <person name="Adam C."/>
            <person name="Daum C."/>
            <person name="Floudas D."/>
            <person name="Sun H."/>
            <person name="Yadav J.S."/>
            <person name="Pangilinan J."/>
            <person name="Larsson K.H."/>
            <person name="Matsuura K."/>
            <person name="Barry K."/>
            <person name="Labutti K."/>
            <person name="Kuo R."/>
            <person name="Ohm R.A."/>
            <person name="Bhattacharya S.S."/>
            <person name="Shirouzu T."/>
            <person name="Yoshinaga Y."/>
            <person name="Martin F.M."/>
            <person name="Grigoriev I.V."/>
            <person name="Hibbett D.S."/>
        </authorList>
    </citation>
    <scope>NUCLEOTIDE SEQUENCE [LARGE SCALE GENOMIC DNA]</scope>
    <source>
        <strain evidence="2 3">HHB12733</strain>
    </source>
</reference>
<proteinExistence type="predicted"/>
<gene>
    <name evidence="2" type="ORF">CALCODRAFT_536228</name>
</gene>
<protein>
    <submittedName>
        <fullName evidence="2">Uncharacterized protein</fullName>
    </submittedName>
</protein>
<dbReference type="InParanoid" id="A0A165HSN6"/>
<accession>A0A165HSN6</accession>
<evidence type="ECO:0000313" key="3">
    <source>
        <dbReference type="Proteomes" id="UP000076842"/>
    </source>
</evidence>
<evidence type="ECO:0000256" key="1">
    <source>
        <dbReference type="SAM" id="MobiDB-lite"/>
    </source>
</evidence>
<sequence>MTREIDDGTPIDDGSAPADALKAETQDKMSTNGGRPYFELPETTTAYGDLAKTRRDLAEENGRQFAGAVWKLGVATTACWNEMYGLMMSGGYWSEGGGGGKEVMDVTDTLRTEHKDEGAAFRSAGRRHAQILLEAAAGVCQTLWEGVRNGIGITMGERALTIVEGKPDGSA</sequence>
<feature type="region of interest" description="Disordered" evidence="1">
    <location>
        <begin position="1"/>
        <end position="39"/>
    </location>
</feature>
<keyword evidence="3" id="KW-1185">Reference proteome</keyword>
<name>A0A165HSN6_9BASI</name>
<dbReference type="AlphaFoldDB" id="A0A165HSN6"/>
<dbReference type="EMBL" id="KV423938">
    <property type="protein sequence ID" value="KZT59693.1"/>
    <property type="molecule type" value="Genomic_DNA"/>
</dbReference>
<evidence type="ECO:0000313" key="2">
    <source>
        <dbReference type="EMBL" id="KZT59693.1"/>
    </source>
</evidence>
<dbReference type="Proteomes" id="UP000076842">
    <property type="component" value="Unassembled WGS sequence"/>
</dbReference>
<organism evidence="2 3">
    <name type="scientific">Calocera cornea HHB12733</name>
    <dbReference type="NCBI Taxonomy" id="1353952"/>
    <lineage>
        <taxon>Eukaryota</taxon>
        <taxon>Fungi</taxon>
        <taxon>Dikarya</taxon>
        <taxon>Basidiomycota</taxon>
        <taxon>Agaricomycotina</taxon>
        <taxon>Dacrymycetes</taxon>
        <taxon>Dacrymycetales</taxon>
        <taxon>Dacrymycetaceae</taxon>
        <taxon>Calocera</taxon>
    </lineage>
</organism>